<dbReference type="Proteomes" id="UP001195941">
    <property type="component" value="Unassembled WGS sequence"/>
</dbReference>
<organism evidence="6 7">
    <name type="scientific">Thalassovita aquimarina</name>
    <dbReference type="NCBI Taxonomy" id="2785917"/>
    <lineage>
        <taxon>Bacteria</taxon>
        <taxon>Pseudomonadati</taxon>
        <taxon>Pseudomonadota</taxon>
        <taxon>Alphaproteobacteria</taxon>
        <taxon>Rhodobacterales</taxon>
        <taxon>Roseobacteraceae</taxon>
        <taxon>Thalassovita</taxon>
    </lineage>
</organism>
<evidence type="ECO:0000256" key="4">
    <source>
        <dbReference type="ARBA" id="ARBA00023163"/>
    </source>
</evidence>
<evidence type="ECO:0000256" key="1">
    <source>
        <dbReference type="ARBA" id="ARBA00009437"/>
    </source>
</evidence>
<dbReference type="PANTHER" id="PTHR30126:SF99">
    <property type="entry name" value="TRANSCRIPTIONAL REGULATOR LYSR FAMILY"/>
    <property type="match status" value="1"/>
</dbReference>
<evidence type="ECO:0000256" key="2">
    <source>
        <dbReference type="ARBA" id="ARBA00023015"/>
    </source>
</evidence>
<dbReference type="Gene3D" id="1.10.10.10">
    <property type="entry name" value="Winged helix-like DNA-binding domain superfamily/Winged helix DNA-binding domain"/>
    <property type="match status" value="1"/>
</dbReference>
<dbReference type="PANTHER" id="PTHR30126">
    <property type="entry name" value="HTH-TYPE TRANSCRIPTIONAL REGULATOR"/>
    <property type="match status" value="1"/>
</dbReference>
<dbReference type="Pfam" id="PF03466">
    <property type="entry name" value="LysR_substrate"/>
    <property type="match status" value="1"/>
</dbReference>
<dbReference type="SUPFAM" id="SSF46785">
    <property type="entry name" value="Winged helix' DNA-binding domain"/>
    <property type="match status" value="1"/>
</dbReference>
<protein>
    <submittedName>
        <fullName evidence="6">LysR family transcriptional regulator</fullName>
    </submittedName>
</protein>
<keyword evidence="3" id="KW-0238">DNA-binding</keyword>
<dbReference type="InterPro" id="IPR005119">
    <property type="entry name" value="LysR_subst-bd"/>
</dbReference>
<comment type="similarity">
    <text evidence="1">Belongs to the LysR transcriptional regulatory family.</text>
</comment>
<dbReference type="InterPro" id="IPR036390">
    <property type="entry name" value="WH_DNA-bd_sf"/>
</dbReference>
<feature type="domain" description="HTH lysR-type" evidence="5">
    <location>
        <begin position="2"/>
        <end position="59"/>
    </location>
</feature>
<comment type="caution">
    <text evidence="6">The sequence shown here is derived from an EMBL/GenBank/DDBJ whole genome shotgun (WGS) entry which is preliminary data.</text>
</comment>
<dbReference type="InterPro" id="IPR000847">
    <property type="entry name" value="LysR_HTH_N"/>
</dbReference>
<evidence type="ECO:0000313" key="7">
    <source>
        <dbReference type="Proteomes" id="UP001195941"/>
    </source>
</evidence>
<evidence type="ECO:0000259" key="5">
    <source>
        <dbReference type="PROSITE" id="PS50931"/>
    </source>
</evidence>
<dbReference type="InterPro" id="IPR036388">
    <property type="entry name" value="WH-like_DNA-bd_sf"/>
</dbReference>
<dbReference type="Gene3D" id="3.40.190.10">
    <property type="entry name" value="Periplasmic binding protein-like II"/>
    <property type="match status" value="2"/>
</dbReference>
<reference evidence="6 7" key="1">
    <citation type="journal article" date="2021" name="Arch. Microbiol.">
        <title>Thalassobius aquimarinus sp. nov., isolated from the Sea of Japan seashore.</title>
        <authorList>
            <person name="Kurilenko V.V."/>
            <person name="Romanenko L.A."/>
            <person name="Chernysheva N.Y."/>
            <person name="Velansky P.V."/>
            <person name="Tekutyeva L.A."/>
            <person name="Isaeva M.P."/>
            <person name="Mikhailov V.V."/>
        </authorList>
    </citation>
    <scope>NUCLEOTIDE SEQUENCE [LARGE SCALE GENOMIC DNA]</scope>
    <source>
        <strain evidence="6 7">KMM 8518</strain>
    </source>
</reference>
<dbReference type="Pfam" id="PF00126">
    <property type="entry name" value="HTH_1"/>
    <property type="match status" value="1"/>
</dbReference>
<keyword evidence="2" id="KW-0805">Transcription regulation</keyword>
<keyword evidence="4" id="KW-0804">Transcription</keyword>
<keyword evidence="7" id="KW-1185">Reference proteome</keyword>
<accession>A0ABS5HVZ5</accession>
<proteinExistence type="inferred from homology"/>
<dbReference type="CDD" id="cd05466">
    <property type="entry name" value="PBP2_LTTR_substrate"/>
    <property type="match status" value="1"/>
</dbReference>
<sequence>MLNATWLNTFTTLCEIGHFTRSADALGMTQPGVSQHLRKLEAQVGKPLIVQDGKSFTPTPAGEALFKVGLARRQQERDLKEVMQRDDPDVGEVRIGCSGSFAMWLYPHLLERLRLAPDLALHLTAAPQGNVIRSLIRGDLDLGILTGQPQHPQLEAKMIMREELCLVVPSFMQSQEIDLASLNHLGFVTHPDGHEYADELLGRNFVKDYQGSDHLKTRTSVNQIGQILIPVAEGLGFTILPRSGVDAFARRGDVSIVDLPFKHHHDLWLTFRRGRGKFARIASVIALIEEEVCALD</sequence>
<gene>
    <name evidence="6" type="ORF">IT775_16360</name>
</gene>
<dbReference type="PROSITE" id="PS50931">
    <property type="entry name" value="HTH_LYSR"/>
    <property type="match status" value="1"/>
</dbReference>
<dbReference type="SUPFAM" id="SSF53850">
    <property type="entry name" value="Periplasmic binding protein-like II"/>
    <property type="match status" value="1"/>
</dbReference>
<name>A0ABS5HVZ5_9RHOB</name>
<dbReference type="EMBL" id="JADMKU010000017">
    <property type="protein sequence ID" value="MBR9652693.1"/>
    <property type="molecule type" value="Genomic_DNA"/>
</dbReference>
<dbReference type="RefSeq" id="WP_212702344.1">
    <property type="nucleotide sequence ID" value="NZ_JADMKU010000017.1"/>
</dbReference>
<dbReference type="PRINTS" id="PR00039">
    <property type="entry name" value="HTHLYSR"/>
</dbReference>
<evidence type="ECO:0000256" key="3">
    <source>
        <dbReference type="ARBA" id="ARBA00023125"/>
    </source>
</evidence>
<evidence type="ECO:0000313" key="6">
    <source>
        <dbReference type="EMBL" id="MBR9652693.1"/>
    </source>
</evidence>